<reference evidence="2 3" key="1">
    <citation type="submission" date="2014-04" db="EMBL/GenBank/DDBJ databases">
        <authorList>
            <consortium name="DOE Joint Genome Institute"/>
            <person name="Kuo A."/>
            <person name="Kohler A."/>
            <person name="Costa M.D."/>
            <person name="Nagy L.G."/>
            <person name="Floudas D."/>
            <person name="Copeland A."/>
            <person name="Barry K.W."/>
            <person name="Cichocki N."/>
            <person name="Veneault-Fourrey C."/>
            <person name="LaButti K."/>
            <person name="Lindquist E.A."/>
            <person name="Lipzen A."/>
            <person name="Lundell T."/>
            <person name="Morin E."/>
            <person name="Murat C."/>
            <person name="Sun H."/>
            <person name="Tunlid A."/>
            <person name="Henrissat B."/>
            <person name="Grigoriev I.V."/>
            <person name="Hibbett D.S."/>
            <person name="Martin F."/>
            <person name="Nordberg H.P."/>
            <person name="Cantor M.N."/>
            <person name="Hua S.X."/>
        </authorList>
    </citation>
    <scope>NUCLEOTIDE SEQUENCE [LARGE SCALE GENOMIC DNA]</scope>
    <source>
        <strain evidence="2 3">Marx 270</strain>
    </source>
</reference>
<dbReference type="Proteomes" id="UP000054217">
    <property type="component" value="Unassembled WGS sequence"/>
</dbReference>
<feature type="compositionally biased region" description="Basic and acidic residues" evidence="1">
    <location>
        <begin position="24"/>
        <end position="36"/>
    </location>
</feature>
<gene>
    <name evidence="2" type="ORF">M404DRAFT_513501</name>
</gene>
<keyword evidence="3" id="KW-1185">Reference proteome</keyword>
<sequence>MNTHRASSIRQGFPGQNLSPSPSRRREVDGRRRETKVQYCEPSTYVVIRARIPHVHRPQKPNAEDLVSVA</sequence>
<protein>
    <submittedName>
        <fullName evidence="2">Uncharacterized protein</fullName>
    </submittedName>
</protein>
<evidence type="ECO:0000313" key="3">
    <source>
        <dbReference type="Proteomes" id="UP000054217"/>
    </source>
</evidence>
<dbReference type="AlphaFoldDB" id="A0A0C3K7U2"/>
<name>A0A0C3K7U2_PISTI</name>
<feature type="region of interest" description="Disordered" evidence="1">
    <location>
        <begin position="1"/>
        <end position="36"/>
    </location>
</feature>
<feature type="compositionally biased region" description="Polar residues" evidence="1">
    <location>
        <begin position="1"/>
        <end position="22"/>
    </location>
</feature>
<reference evidence="3" key="2">
    <citation type="submission" date="2015-01" db="EMBL/GenBank/DDBJ databases">
        <title>Evolutionary Origins and Diversification of the Mycorrhizal Mutualists.</title>
        <authorList>
            <consortium name="DOE Joint Genome Institute"/>
            <consortium name="Mycorrhizal Genomics Consortium"/>
            <person name="Kohler A."/>
            <person name="Kuo A."/>
            <person name="Nagy L.G."/>
            <person name="Floudas D."/>
            <person name="Copeland A."/>
            <person name="Barry K.W."/>
            <person name="Cichocki N."/>
            <person name="Veneault-Fourrey C."/>
            <person name="LaButti K."/>
            <person name="Lindquist E.A."/>
            <person name="Lipzen A."/>
            <person name="Lundell T."/>
            <person name="Morin E."/>
            <person name="Murat C."/>
            <person name="Riley R."/>
            <person name="Ohm R."/>
            <person name="Sun H."/>
            <person name="Tunlid A."/>
            <person name="Henrissat B."/>
            <person name="Grigoriev I.V."/>
            <person name="Hibbett D.S."/>
            <person name="Martin F."/>
        </authorList>
    </citation>
    <scope>NUCLEOTIDE SEQUENCE [LARGE SCALE GENOMIC DNA]</scope>
    <source>
        <strain evidence="3">Marx 270</strain>
    </source>
</reference>
<dbReference type="InParanoid" id="A0A0C3K7U2"/>
<proteinExistence type="predicted"/>
<accession>A0A0C3K7U2</accession>
<evidence type="ECO:0000313" key="2">
    <source>
        <dbReference type="EMBL" id="KIO05657.1"/>
    </source>
</evidence>
<dbReference type="HOGENOM" id="CLU_2758813_0_0_1"/>
<organism evidence="2 3">
    <name type="scientific">Pisolithus tinctorius Marx 270</name>
    <dbReference type="NCBI Taxonomy" id="870435"/>
    <lineage>
        <taxon>Eukaryota</taxon>
        <taxon>Fungi</taxon>
        <taxon>Dikarya</taxon>
        <taxon>Basidiomycota</taxon>
        <taxon>Agaricomycotina</taxon>
        <taxon>Agaricomycetes</taxon>
        <taxon>Agaricomycetidae</taxon>
        <taxon>Boletales</taxon>
        <taxon>Sclerodermatineae</taxon>
        <taxon>Pisolithaceae</taxon>
        <taxon>Pisolithus</taxon>
    </lineage>
</organism>
<dbReference type="EMBL" id="KN831966">
    <property type="protein sequence ID" value="KIO05657.1"/>
    <property type="molecule type" value="Genomic_DNA"/>
</dbReference>
<evidence type="ECO:0000256" key="1">
    <source>
        <dbReference type="SAM" id="MobiDB-lite"/>
    </source>
</evidence>